<evidence type="ECO:0000313" key="2">
    <source>
        <dbReference type="EMBL" id="KAJ7226716.1"/>
    </source>
</evidence>
<accession>A0AAD6YQT1</accession>
<name>A0AAD6YQT1_9AGAR</name>
<evidence type="ECO:0000256" key="1">
    <source>
        <dbReference type="SAM" id="MobiDB-lite"/>
    </source>
</evidence>
<keyword evidence="3" id="KW-1185">Reference proteome</keyword>
<proteinExistence type="predicted"/>
<dbReference type="EMBL" id="JARJCW010000003">
    <property type="protein sequence ID" value="KAJ7226716.1"/>
    <property type="molecule type" value="Genomic_DNA"/>
</dbReference>
<comment type="caution">
    <text evidence="2">The sequence shown here is derived from an EMBL/GenBank/DDBJ whole genome shotgun (WGS) entry which is preliminary data.</text>
</comment>
<gene>
    <name evidence="2" type="ORF">GGX14DRAFT_555307</name>
</gene>
<dbReference type="AlphaFoldDB" id="A0AAD6YQT1"/>
<reference evidence="2" key="1">
    <citation type="submission" date="2023-03" db="EMBL/GenBank/DDBJ databases">
        <title>Massive genome expansion in bonnet fungi (Mycena s.s.) driven by repeated elements and novel gene families across ecological guilds.</title>
        <authorList>
            <consortium name="Lawrence Berkeley National Laboratory"/>
            <person name="Harder C.B."/>
            <person name="Miyauchi S."/>
            <person name="Viragh M."/>
            <person name="Kuo A."/>
            <person name="Thoen E."/>
            <person name="Andreopoulos B."/>
            <person name="Lu D."/>
            <person name="Skrede I."/>
            <person name="Drula E."/>
            <person name="Henrissat B."/>
            <person name="Morin E."/>
            <person name="Kohler A."/>
            <person name="Barry K."/>
            <person name="LaButti K."/>
            <person name="Morin E."/>
            <person name="Salamov A."/>
            <person name="Lipzen A."/>
            <person name="Mereny Z."/>
            <person name="Hegedus B."/>
            <person name="Baldrian P."/>
            <person name="Stursova M."/>
            <person name="Weitz H."/>
            <person name="Taylor A."/>
            <person name="Grigoriev I.V."/>
            <person name="Nagy L.G."/>
            <person name="Martin F."/>
            <person name="Kauserud H."/>
        </authorList>
    </citation>
    <scope>NUCLEOTIDE SEQUENCE</scope>
    <source>
        <strain evidence="2">9144</strain>
    </source>
</reference>
<feature type="region of interest" description="Disordered" evidence="1">
    <location>
        <begin position="27"/>
        <end position="49"/>
    </location>
</feature>
<protein>
    <submittedName>
        <fullName evidence="2">Uncharacterized protein</fullName>
    </submittedName>
</protein>
<sequence length="201" mass="22015">MRLPVIVPLVVPVPCVPTARARTAAARVPRPPCARTPRSTYGYSSRTHRPARTHPLPFLYPCPYSRTLGPSESYIKRVFTHNRVPIAQHLLVPPRAHAICLTRRAYPVLVPVPSHSPRELPPFTRIPHAGRRSYLPLPINILPLVAVPVPVLLAPVPVPIVPVLLVPLLVPVPVPIVSVPLVLLPVGQFILNQFHTAAAIT</sequence>
<organism evidence="2 3">
    <name type="scientific">Mycena pura</name>
    <dbReference type="NCBI Taxonomy" id="153505"/>
    <lineage>
        <taxon>Eukaryota</taxon>
        <taxon>Fungi</taxon>
        <taxon>Dikarya</taxon>
        <taxon>Basidiomycota</taxon>
        <taxon>Agaricomycotina</taxon>
        <taxon>Agaricomycetes</taxon>
        <taxon>Agaricomycetidae</taxon>
        <taxon>Agaricales</taxon>
        <taxon>Marasmiineae</taxon>
        <taxon>Mycenaceae</taxon>
        <taxon>Mycena</taxon>
    </lineage>
</organism>
<evidence type="ECO:0000313" key="3">
    <source>
        <dbReference type="Proteomes" id="UP001219525"/>
    </source>
</evidence>
<dbReference type="Proteomes" id="UP001219525">
    <property type="component" value="Unassembled WGS sequence"/>
</dbReference>